<dbReference type="Pfam" id="PF00344">
    <property type="entry name" value="SecY"/>
    <property type="match status" value="1"/>
</dbReference>
<accession>A0A926I0K1</accession>
<dbReference type="SUPFAM" id="SSF103491">
    <property type="entry name" value="Preprotein translocase SecY subunit"/>
    <property type="match status" value="1"/>
</dbReference>
<dbReference type="PANTHER" id="PTHR10906">
    <property type="entry name" value="SECY/SEC61-ALPHA FAMILY MEMBER"/>
    <property type="match status" value="1"/>
</dbReference>
<evidence type="ECO:0000256" key="5">
    <source>
        <dbReference type="ARBA" id="ARBA00022927"/>
    </source>
</evidence>
<feature type="transmembrane region" description="Helical" evidence="10">
    <location>
        <begin position="113"/>
        <end position="133"/>
    </location>
</feature>
<evidence type="ECO:0000256" key="9">
    <source>
        <dbReference type="ARBA" id="ARBA00039733"/>
    </source>
</evidence>
<keyword evidence="5 10" id="KW-0653">Protein transport</keyword>
<keyword evidence="10" id="KW-1003">Cell membrane</keyword>
<feature type="transmembrane region" description="Helical" evidence="10">
    <location>
        <begin position="145"/>
        <end position="165"/>
    </location>
</feature>
<comment type="caution">
    <text evidence="12">The sequence shown here is derived from an EMBL/GenBank/DDBJ whole genome shotgun (WGS) entry which is preliminary data.</text>
</comment>
<evidence type="ECO:0000256" key="11">
    <source>
        <dbReference type="RuleBase" id="RU004349"/>
    </source>
</evidence>
<evidence type="ECO:0000313" key="13">
    <source>
        <dbReference type="Proteomes" id="UP000657006"/>
    </source>
</evidence>
<dbReference type="PRINTS" id="PR00303">
    <property type="entry name" value="SECYTRNLCASE"/>
</dbReference>
<proteinExistence type="inferred from homology"/>
<feature type="transmembrane region" description="Helical" evidence="10">
    <location>
        <begin position="356"/>
        <end position="378"/>
    </location>
</feature>
<evidence type="ECO:0000256" key="10">
    <source>
        <dbReference type="HAMAP-Rule" id="MF_01465"/>
    </source>
</evidence>
<keyword evidence="3 10" id="KW-0813">Transport</keyword>
<comment type="similarity">
    <text evidence="2 10 11">Belongs to the SecY/SEC61-alpha family.</text>
</comment>
<gene>
    <name evidence="10 12" type="primary">secY</name>
    <name evidence="12" type="ORF">H8730_06930</name>
</gene>
<name>A0A926I0K1_9FIRM</name>
<comment type="subcellular location">
    <subcellularLocation>
        <location evidence="10">Cell membrane</location>
        <topology evidence="10">Multi-pass membrane protein</topology>
    </subcellularLocation>
    <subcellularLocation>
        <location evidence="1">Membrane</location>
        <topology evidence="1">Multi-pass membrane protein</topology>
    </subcellularLocation>
</comment>
<feature type="transmembrane region" description="Helical" evidence="10">
    <location>
        <begin position="299"/>
        <end position="321"/>
    </location>
</feature>
<evidence type="ECO:0000256" key="1">
    <source>
        <dbReference type="ARBA" id="ARBA00004141"/>
    </source>
</evidence>
<protein>
    <recommendedName>
        <fullName evidence="9 10">Protein translocase subunit SecY</fullName>
    </recommendedName>
</protein>
<dbReference type="GO" id="GO:0043952">
    <property type="term" value="P:protein transport by the Sec complex"/>
    <property type="evidence" value="ECO:0007669"/>
    <property type="project" value="UniProtKB-UniRule"/>
</dbReference>
<feature type="transmembrane region" description="Helical" evidence="10">
    <location>
        <begin position="20"/>
        <end position="39"/>
    </location>
</feature>
<feature type="transmembrane region" description="Helical" evidence="10">
    <location>
        <begin position="384"/>
        <end position="405"/>
    </location>
</feature>
<keyword evidence="8 10" id="KW-0472">Membrane</keyword>
<dbReference type="GO" id="GO:0005886">
    <property type="term" value="C:plasma membrane"/>
    <property type="evidence" value="ECO:0007669"/>
    <property type="project" value="UniProtKB-SubCell"/>
</dbReference>
<dbReference type="InterPro" id="IPR002208">
    <property type="entry name" value="SecY/SEC61-alpha"/>
</dbReference>
<dbReference type="AlphaFoldDB" id="A0A926I0K1"/>
<keyword evidence="7 10" id="KW-0811">Translocation</keyword>
<sequence length="420" mass="45825">MFKSVRDAFKIPDLRRRILYTLLMLAIVRIGSVMPSPLIEADAIQEYFSQASGVMALFDAMSGGAFSQMNLFAMGITPYINSSIIISLLTIAIPRLEELQKDGESGRKKIAQYTRYLTVVLALVQAFGISYSLRSVFSDAFPTAWSIILSIAVFTAGTAFVMWVGENITSKGIGNGISLIIFINILSRIPSTISTLGSQENKWMIVIIVIAAVIITAFVVALQLAERRIPVQYAKKVQGRKTYGGQSTHIPIKVNLAGVIPIIFAISLLSFPQIITGFVTATPTGWWATVLRYLSTSHPVGACLYVLLIIFFTYFYSSITFNPMEIAENMKKSGGFIPGIRPGKPTYDYLKKVSKYVIFIGAIGLAIVASLPVIMSAVTNIDGLNIGGSSLLIVVGVALETVKAVESQMVMRHYKGFLSK</sequence>
<dbReference type="Gene3D" id="1.10.3370.10">
    <property type="entry name" value="SecY subunit domain"/>
    <property type="match status" value="1"/>
</dbReference>
<evidence type="ECO:0000256" key="7">
    <source>
        <dbReference type="ARBA" id="ARBA00023010"/>
    </source>
</evidence>
<evidence type="ECO:0000256" key="8">
    <source>
        <dbReference type="ARBA" id="ARBA00023136"/>
    </source>
</evidence>
<evidence type="ECO:0000256" key="4">
    <source>
        <dbReference type="ARBA" id="ARBA00022692"/>
    </source>
</evidence>
<dbReference type="InterPro" id="IPR030659">
    <property type="entry name" value="SecY_CS"/>
</dbReference>
<dbReference type="RefSeq" id="WP_177714759.1">
    <property type="nucleotide sequence ID" value="NZ_JACRSQ010000008.1"/>
</dbReference>
<dbReference type="InterPro" id="IPR026593">
    <property type="entry name" value="SecY"/>
</dbReference>
<dbReference type="GO" id="GO:0006605">
    <property type="term" value="P:protein targeting"/>
    <property type="evidence" value="ECO:0007669"/>
    <property type="project" value="UniProtKB-UniRule"/>
</dbReference>
<dbReference type="PIRSF" id="PIRSF004557">
    <property type="entry name" value="SecY"/>
    <property type="match status" value="1"/>
</dbReference>
<feature type="transmembrane region" description="Helical" evidence="10">
    <location>
        <begin position="71"/>
        <end position="93"/>
    </location>
</feature>
<dbReference type="FunFam" id="1.10.3370.10:FF:000001">
    <property type="entry name" value="Preprotein translocase subunit SecY"/>
    <property type="match status" value="1"/>
</dbReference>
<dbReference type="InterPro" id="IPR023201">
    <property type="entry name" value="SecY_dom_sf"/>
</dbReference>
<comment type="subunit">
    <text evidence="10">Component of the Sec protein translocase complex. Heterotrimer consisting of SecY, SecE and SecG subunits. The heterotrimers can form oligomers, although 1 heterotrimer is thought to be able to translocate proteins. Interacts with the ribosome. Interacts with SecDF, and other proteins may be involved. Interacts with SecA.</text>
</comment>
<comment type="function">
    <text evidence="10">The central subunit of the protein translocation channel SecYEG. Consists of two halves formed by TMs 1-5 and 6-10. These two domains form a lateral gate at the front which open onto the bilayer between TMs 2 and 7, and are clamped together by SecE at the back. The channel is closed by both a pore ring composed of hydrophobic SecY resides and a short helix (helix 2A) on the extracellular side of the membrane which forms a plug. The plug probably moves laterally to allow the channel to open. The ring and the pore may move independently.</text>
</comment>
<dbReference type="Proteomes" id="UP000657006">
    <property type="component" value="Unassembled WGS sequence"/>
</dbReference>
<feature type="transmembrane region" description="Helical" evidence="10">
    <location>
        <begin position="256"/>
        <end position="279"/>
    </location>
</feature>
<dbReference type="HAMAP" id="MF_01465">
    <property type="entry name" value="SecY"/>
    <property type="match status" value="1"/>
</dbReference>
<feature type="transmembrane region" description="Helical" evidence="10">
    <location>
        <begin position="172"/>
        <end position="191"/>
    </location>
</feature>
<dbReference type="GO" id="GO:0065002">
    <property type="term" value="P:intracellular protein transmembrane transport"/>
    <property type="evidence" value="ECO:0007669"/>
    <property type="project" value="UniProtKB-UniRule"/>
</dbReference>
<keyword evidence="4 10" id="KW-0812">Transmembrane</keyword>
<dbReference type="PROSITE" id="PS00756">
    <property type="entry name" value="SECY_2"/>
    <property type="match status" value="1"/>
</dbReference>
<reference evidence="12" key="1">
    <citation type="submission" date="2020-08" db="EMBL/GenBank/DDBJ databases">
        <title>Genome public.</title>
        <authorList>
            <person name="Liu C."/>
            <person name="Sun Q."/>
        </authorList>
    </citation>
    <scope>NUCLEOTIDE SEQUENCE</scope>
    <source>
        <strain evidence="12">NSJ-32</strain>
    </source>
</reference>
<evidence type="ECO:0000256" key="2">
    <source>
        <dbReference type="ARBA" id="ARBA00005751"/>
    </source>
</evidence>
<evidence type="ECO:0000256" key="3">
    <source>
        <dbReference type="ARBA" id="ARBA00022448"/>
    </source>
</evidence>
<dbReference type="NCBIfam" id="TIGR00967">
    <property type="entry name" value="3a0501s007"/>
    <property type="match status" value="1"/>
</dbReference>
<organism evidence="12 13">
    <name type="scientific">Bianquea renquensis</name>
    <dbReference type="NCBI Taxonomy" id="2763661"/>
    <lineage>
        <taxon>Bacteria</taxon>
        <taxon>Bacillati</taxon>
        <taxon>Bacillota</taxon>
        <taxon>Clostridia</taxon>
        <taxon>Eubacteriales</taxon>
        <taxon>Bianqueaceae</taxon>
        <taxon>Bianquea</taxon>
    </lineage>
</organism>
<evidence type="ECO:0000256" key="6">
    <source>
        <dbReference type="ARBA" id="ARBA00022989"/>
    </source>
</evidence>
<keyword evidence="6 10" id="KW-1133">Transmembrane helix</keyword>
<keyword evidence="13" id="KW-1185">Reference proteome</keyword>
<feature type="transmembrane region" description="Helical" evidence="10">
    <location>
        <begin position="203"/>
        <end position="225"/>
    </location>
</feature>
<dbReference type="EMBL" id="JACRSQ010000008">
    <property type="protein sequence ID" value="MBC8543274.1"/>
    <property type="molecule type" value="Genomic_DNA"/>
</dbReference>
<evidence type="ECO:0000313" key="12">
    <source>
        <dbReference type="EMBL" id="MBC8543274.1"/>
    </source>
</evidence>